<evidence type="ECO:0000313" key="2">
    <source>
        <dbReference type="EMBL" id="KAJ8784670.1"/>
    </source>
</evidence>
<gene>
    <name evidence="2" type="ORF">J1605_008021</name>
</gene>
<dbReference type="Proteomes" id="UP001159641">
    <property type="component" value="Unassembled WGS sequence"/>
</dbReference>
<name>A0AB34H1A5_ESCRO</name>
<reference evidence="2 3" key="1">
    <citation type="submission" date="2022-11" db="EMBL/GenBank/DDBJ databases">
        <title>Whole genome sequence of Eschrichtius robustus ER-17-0199.</title>
        <authorList>
            <person name="Bruniche-Olsen A."/>
            <person name="Black A.N."/>
            <person name="Fields C.J."/>
            <person name="Walden K."/>
            <person name="Dewoody J.A."/>
        </authorList>
    </citation>
    <scope>NUCLEOTIDE SEQUENCE [LARGE SCALE GENOMIC DNA]</scope>
    <source>
        <strain evidence="2">ER-17-0199</strain>
        <tissue evidence="2">Blubber</tissue>
    </source>
</reference>
<organism evidence="2 3">
    <name type="scientific">Eschrichtius robustus</name>
    <name type="common">California gray whale</name>
    <name type="synonym">Eschrichtius gibbosus</name>
    <dbReference type="NCBI Taxonomy" id="9764"/>
    <lineage>
        <taxon>Eukaryota</taxon>
        <taxon>Metazoa</taxon>
        <taxon>Chordata</taxon>
        <taxon>Craniata</taxon>
        <taxon>Vertebrata</taxon>
        <taxon>Euteleostomi</taxon>
        <taxon>Mammalia</taxon>
        <taxon>Eutheria</taxon>
        <taxon>Laurasiatheria</taxon>
        <taxon>Artiodactyla</taxon>
        <taxon>Whippomorpha</taxon>
        <taxon>Cetacea</taxon>
        <taxon>Mysticeti</taxon>
        <taxon>Eschrichtiidae</taxon>
        <taxon>Eschrichtius</taxon>
    </lineage>
</organism>
<comment type="caution">
    <text evidence="2">The sequence shown here is derived from an EMBL/GenBank/DDBJ whole genome shotgun (WGS) entry which is preliminary data.</text>
</comment>
<dbReference type="EMBL" id="JAIQCJ010002042">
    <property type="protein sequence ID" value="KAJ8784670.1"/>
    <property type="molecule type" value="Genomic_DNA"/>
</dbReference>
<keyword evidence="3" id="KW-1185">Reference proteome</keyword>
<sequence>MSMPDAMPLPGVGEELKQAKEIEDAEKYSFMATVTKAPKKVRGALGGGGGPGRGLAEGARASPGLGSS</sequence>
<feature type="compositionally biased region" description="Gly residues" evidence="1">
    <location>
        <begin position="44"/>
        <end position="55"/>
    </location>
</feature>
<evidence type="ECO:0000256" key="1">
    <source>
        <dbReference type="SAM" id="MobiDB-lite"/>
    </source>
</evidence>
<dbReference type="AlphaFoldDB" id="A0AB34H1A5"/>
<protein>
    <submittedName>
        <fullName evidence="2">Uncharacterized protein</fullName>
    </submittedName>
</protein>
<feature type="region of interest" description="Disordered" evidence="1">
    <location>
        <begin position="40"/>
        <end position="68"/>
    </location>
</feature>
<proteinExistence type="predicted"/>
<evidence type="ECO:0000313" key="3">
    <source>
        <dbReference type="Proteomes" id="UP001159641"/>
    </source>
</evidence>
<accession>A0AB34H1A5</accession>